<protein>
    <submittedName>
        <fullName evidence="4">EF-hand pair protein</fullName>
    </submittedName>
</protein>
<name>I7MJL4_TETTS</name>
<feature type="region of interest" description="Disordered" evidence="2">
    <location>
        <begin position="139"/>
        <end position="195"/>
    </location>
</feature>
<dbReference type="Pfam" id="PF13202">
    <property type="entry name" value="EF-hand_5"/>
    <property type="match status" value="1"/>
</dbReference>
<dbReference type="InterPro" id="IPR018247">
    <property type="entry name" value="EF_Hand_1_Ca_BS"/>
</dbReference>
<dbReference type="GeneID" id="7836967"/>
<dbReference type="Gene3D" id="1.10.238.10">
    <property type="entry name" value="EF-hand"/>
    <property type="match status" value="1"/>
</dbReference>
<evidence type="ECO:0000313" key="5">
    <source>
        <dbReference type="Proteomes" id="UP000009168"/>
    </source>
</evidence>
<dbReference type="RefSeq" id="XP_001026982.1">
    <property type="nucleotide sequence ID" value="XM_001026982.3"/>
</dbReference>
<dbReference type="KEGG" id="tet:TTHERM_00688800"/>
<dbReference type="PROSITE" id="PS50222">
    <property type="entry name" value="EF_HAND_2"/>
    <property type="match status" value="1"/>
</dbReference>
<keyword evidence="5" id="KW-1185">Reference proteome</keyword>
<dbReference type="SMART" id="SM00054">
    <property type="entry name" value="EFh"/>
    <property type="match status" value="2"/>
</dbReference>
<dbReference type="InParanoid" id="I7MJL4"/>
<dbReference type="InterPro" id="IPR002048">
    <property type="entry name" value="EF_hand_dom"/>
</dbReference>
<proteinExistence type="predicted"/>
<dbReference type="OMA" id="TQYEKKQ"/>
<evidence type="ECO:0000256" key="1">
    <source>
        <dbReference type="ARBA" id="ARBA00022837"/>
    </source>
</evidence>
<dbReference type="SUPFAM" id="SSF47473">
    <property type="entry name" value="EF-hand"/>
    <property type="match status" value="1"/>
</dbReference>
<keyword evidence="1" id="KW-0106">Calcium</keyword>
<organism evidence="4 5">
    <name type="scientific">Tetrahymena thermophila (strain SB210)</name>
    <dbReference type="NCBI Taxonomy" id="312017"/>
    <lineage>
        <taxon>Eukaryota</taxon>
        <taxon>Sar</taxon>
        <taxon>Alveolata</taxon>
        <taxon>Ciliophora</taxon>
        <taxon>Intramacronucleata</taxon>
        <taxon>Oligohymenophorea</taxon>
        <taxon>Hymenostomatida</taxon>
        <taxon>Tetrahymenina</taxon>
        <taxon>Tetrahymenidae</taxon>
        <taxon>Tetrahymena</taxon>
    </lineage>
</organism>
<evidence type="ECO:0000259" key="3">
    <source>
        <dbReference type="PROSITE" id="PS50222"/>
    </source>
</evidence>
<evidence type="ECO:0000313" key="4">
    <source>
        <dbReference type="EMBL" id="EAS06740.1"/>
    </source>
</evidence>
<feature type="compositionally biased region" description="Polar residues" evidence="2">
    <location>
        <begin position="147"/>
        <end position="183"/>
    </location>
</feature>
<feature type="domain" description="EF-hand" evidence="3">
    <location>
        <begin position="48"/>
        <end position="83"/>
    </location>
</feature>
<dbReference type="InterPro" id="IPR011992">
    <property type="entry name" value="EF-hand-dom_pair"/>
</dbReference>
<dbReference type="GO" id="GO:0005509">
    <property type="term" value="F:calcium ion binding"/>
    <property type="evidence" value="ECO:0007669"/>
    <property type="project" value="InterPro"/>
</dbReference>
<dbReference type="HOGENOM" id="CLU_1398869_0_0_1"/>
<dbReference type="EMBL" id="GG662260">
    <property type="protein sequence ID" value="EAS06740.1"/>
    <property type="molecule type" value="Genomic_DNA"/>
</dbReference>
<evidence type="ECO:0000256" key="2">
    <source>
        <dbReference type="SAM" id="MobiDB-lite"/>
    </source>
</evidence>
<dbReference type="Proteomes" id="UP000009168">
    <property type="component" value="Unassembled WGS sequence"/>
</dbReference>
<dbReference type="OrthoDB" id="26525at2759"/>
<feature type="compositionally biased region" description="Basic and acidic residues" evidence="2">
    <location>
        <begin position="184"/>
        <end position="195"/>
    </location>
</feature>
<dbReference type="AlphaFoldDB" id="I7MJL4"/>
<reference evidence="5" key="1">
    <citation type="journal article" date="2006" name="PLoS Biol.">
        <title>Macronuclear genome sequence of the ciliate Tetrahymena thermophila, a model eukaryote.</title>
        <authorList>
            <person name="Eisen J.A."/>
            <person name="Coyne R.S."/>
            <person name="Wu M."/>
            <person name="Wu D."/>
            <person name="Thiagarajan M."/>
            <person name="Wortman J.R."/>
            <person name="Badger J.H."/>
            <person name="Ren Q."/>
            <person name="Amedeo P."/>
            <person name="Jones K.M."/>
            <person name="Tallon L.J."/>
            <person name="Delcher A.L."/>
            <person name="Salzberg S.L."/>
            <person name="Silva J.C."/>
            <person name="Haas B.J."/>
            <person name="Majoros W.H."/>
            <person name="Farzad M."/>
            <person name="Carlton J.M."/>
            <person name="Smith R.K. Jr."/>
            <person name="Garg J."/>
            <person name="Pearlman R.E."/>
            <person name="Karrer K.M."/>
            <person name="Sun L."/>
            <person name="Manning G."/>
            <person name="Elde N.C."/>
            <person name="Turkewitz A.P."/>
            <person name="Asai D.J."/>
            <person name="Wilkes D.E."/>
            <person name="Wang Y."/>
            <person name="Cai H."/>
            <person name="Collins K."/>
            <person name="Stewart B.A."/>
            <person name="Lee S.R."/>
            <person name="Wilamowska K."/>
            <person name="Weinberg Z."/>
            <person name="Ruzzo W.L."/>
            <person name="Wloga D."/>
            <person name="Gaertig J."/>
            <person name="Frankel J."/>
            <person name="Tsao C.-C."/>
            <person name="Gorovsky M.A."/>
            <person name="Keeling P.J."/>
            <person name="Waller R.F."/>
            <person name="Patron N.J."/>
            <person name="Cherry J.M."/>
            <person name="Stover N.A."/>
            <person name="Krieger C.J."/>
            <person name="del Toro C."/>
            <person name="Ryder H.F."/>
            <person name="Williamson S.C."/>
            <person name="Barbeau R.A."/>
            <person name="Hamilton E.P."/>
            <person name="Orias E."/>
        </authorList>
    </citation>
    <scope>NUCLEOTIDE SEQUENCE [LARGE SCALE GENOMIC DNA]</scope>
    <source>
        <strain evidence="5">SB210</strain>
    </source>
</reference>
<dbReference type="eggNOG" id="ENOG502SG6P">
    <property type="taxonomic scope" value="Eukaryota"/>
</dbReference>
<dbReference type="CDD" id="cd00051">
    <property type="entry name" value="EFh"/>
    <property type="match status" value="1"/>
</dbReference>
<sequence>MGCTSTKSSKGLSPKLRDKVLQIFRKIDVDGSKSIDKDETIKYWKSNFAKINTNELFKAVDFDNSGQITEDEWMAFWEIVKRSGHTEKEINEELDNLIDGKAWVKFNKVEEFVRKDKERQSSQIHRLVDEEKKKLESEKVINDRRVSQNMSIQNGQNDKNLSNTQYEKKQSNIQNEKSSFNDQKNNKEHKIDKNY</sequence>
<accession>I7MJL4</accession>
<gene>
    <name evidence="4" type="ORF">TTHERM_00688800</name>
</gene>
<dbReference type="PROSITE" id="PS00018">
    <property type="entry name" value="EF_HAND_1"/>
    <property type="match status" value="1"/>
</dbReference>